<evidence type="ECO:0000313" key="4">
    <source>
        <dbReference type="Proteomes" id="UP000199440"/>
    </source>
</evidence>
<sequence>MKTHCFFIQFVLAISLFATGCSNDDSPDPQSGCDRNRSWGEQTKEESEAVATAARTFANSPSKSTCENFRGAYVDYLEALEKVNTCILKENEAEFLKAIENGKAELQKLNCNQDFQS</sequence>
<dbReference type="OrthoDB" id="1440001at2"/>
<gene>
    <name evidence="3" type="ORF">SAMN04488514_116103</name>
</gene>
<feature type="chain" id="PRO_5011764675" description="Lipoprotein" evidence="2">
    <location>
        <begin position="21"/>
        <end position="117"/>
    </location>
</feature>
<keyword evidence="2" id="KW-0732">Signal</keyword>
<feature type="region of interest" description="Disordered" evidence="1">
    <location>
        <begin position="23"/>
        <end position="45"/>
    </location>
</feature>
<dbReference type="EMBL" id="FNGV01000016">
    <property type="protein sequence ID" value="SDM89237.1"/>
    <property type="molecule type" value="Genomic_DNA"/>
</dbReference>
<dbReference type="Proteomes" id="UP000199440">
    <property type="component" value="Unassembled WGS sequence"/>
</dbReference>
<evidence type="ECO:0008006" key="5">
    <source>
        <dbReference type="Google" id="ProtNLM"/>
    </source>
</evidence>
<name>A0A1G9WXP7_9FLAO</name>
<dbReference type="PROSITE" id="PS51257">
    <property type="entry name" value="PROKAR_LIPOPROTEIN"/>
    <property type="match status" value="1"/>
</dbReference>
<keyword evidence="4" id="KW-1185">Reference proteome</keyword>
<feature type="signal peptide" evidence="2">
    <location>
        <begin position="1"/>
        <end position="20"/>
    </location>
</feature>
<dbReference type="AlphaFoldDB" id="A0A1G9WXP7"/>
<evidence type="ECO:0000313" key="3">
    <source>
        <dbReference type="EMBL" id="SDM89237.1"/>
    </source>
</evidence>
<evidence type="ECO:0000256" key="1">
    <source>
        <dbReference type="SAM" id="MobiDB-lite"/>
    </source>
</evidence>
<reference evidence="3 4" key="1">
    <citation type="submission" date="2016-10" db="EMBL/GenBank/DDBJ databases">
        <authorList>
            <person name="de Groot N.N."/>
        </authorList>
    </citation>
    <scope>NUCLEOTIDE SEQUENCE [LARGE SCALE GENOMIC DNA]</scope>
    <source>
        <strain evidence="3 4">DSM 19886</strain>
    </source>
</reference>
<proteinExistence type="predicted"/>
<organism evidence="3 4">
    <name type="scientific">Kriegella aquimaris</name>
    <dbReference type="NCBI Taxonomy" id="192904"/>
    <lineage>
        <taxon>Bacteria</taxon>
        <taxon>Pseudomonadati</taxon>
        <taxon>Bacteroidota</taxon>
        <taxon>Flavobacteriia</taxon>
        <taxon>Flavobacteriales</taxon>
        <taxon>Flavobacteriaceae</taxon>
        <taxon>Kriegella</taxon>
    </lineage>
</organism>
<dbReference type="STRING" id="192904.SAMN04488514_116103"/>
<evidence type="ECO:0000256" key="2">
    <source>
        <dbReference type="SAM" id="SignalP"/>
    </source>
</evidence>
<protein>
    <recommendedName>
        <fullName evidence="5">Lipoprotein</fullName>
    </recommendedName>
</protein>
<dbReference type="RefSeq" id="WP_089894855.1">
    <property type="nucleotide sequence ID" value="NZ_FNGV01000016.1"/>
</dbReference>
<accession>A0A1G9WXP7</accession>
<feature type="compositionally biased region" description="Basic and acidic residues" evidence="1">
    <location>
        <begin position="34"/>
        <end position="45"/>
    </location>
</feature>